<dbReference type="Gene3D" id="4.10.410.10">
    <property type="entry name" value="Pancreatic trypsin inhibitor Kunitz domain"/>
    <property type="match status" value="1"/>
</dbReference>
<dbReference type="SUPFAM" id="SSF57362">
    <property type="entry name" value="BPTI-like"/>
    <property type="match status" value="1"/>
</dbReference>
<evidence type="ECO:0000259" key="1">
    <source>
        <dbReference type="SMART" id="SM00131"/>
    </source>
</evidence>
<dbReference type="InterPro" id="IPR002223">
    <property type="entry name" value="Kunitz_BPTI"/>
</dbReference>
<dbReference type="InterPro" id="IPR036880">
    <property type="entry name" value="Kunitz_BPTI_sf"/>
</dbReference>
<dbReference type="GO" id="GO:0004867">
    <property type="term" value="F:serine-type endopeptidase inhibitor activity"/>
    <property type="evidence" value="ECO:0007669"/>
    <property type="project" value="UniProtKB-KW"/>
</dbReference>
<keyword evidence="3" id="KW-1185">Reference proteome</keyword>
<proteinExistence type="predicted"/>
<dbReference type="OrthoDB" id="7803225at2759"/>
<dbReference type="AlphaFoldDB" id="A0A6P4F198"/>
<dbReference type="SMART" id="SM00131">
    <property type="entry name" value="KU"/>
    <property type="match status" value="1"/>
</dbReference>
<accession>A0A6P4F198</accession>
<name>A0A6P4F198_DRORH</name>
<reference evidence="3" key="1">
    <citation type="journal article" date="2021" name="Elife">
        <title>Highly contiguous assemblies of 101 drosophilid genomes.</title>
        <authorList>
            <person name="Kim B.Y."/>
            <person name="Wang J.R."/>
            <person name="Miller D.E."/>
            <person name="Barmina O."/>
            <person name="Delaney E."/>
            <person name="Thompson A."/>
            <person name="Comeault A.A."/>
            <person name="Peede D."/>
            <person name="D'Agostino E.R."/>
            <person name="Pelaez J."/>
            <person name="Aguilar J.M."/>
            <person name="Haji D."/>
            <person name="Matsunaga T."/>
            <person name="Armstrong E.E."/>
            <person name="Zych M."/>
            <person name="Ogawa Y."/>
            <person name="Stamenkovic-Radak M."/>
            <person name="Jelic M."/>
            <person name="Veselinovic M.S."/>
            <person name="Tanaskovic M."/>
            <person name="Eric P."/>
            <person name="Gao J.J."/>
            <person name="Katoh T.K."/>
            <person name="Toda M.J."/>
            <person name="Watabe H."/>
            <person name="Watada M."/>
            <person name="Davis J.S."/>
            <person name="Moyle L.C."/>
            <person name="Manoli G."/>
            <person name="Bertolini E."/>
            <person name="Kostal V."/>
            <person name="Hawley R.S."/>
            <person name="Takahashi A."/>
            <person name="Jones C.D."/>
            <person name="Price D.K."/>
            <person name="Whiteman N."/>
            <person name="Kopp A."/>
            <person name="Matute D.R."/>
            <person name="Petrov D.A."/>
        </authorList>
    </citation>
    <scope>NUCLEOTIDE SEQUENCE [LARGE SCALE GENOMIC DNA]</scope>
</reference>
<reference evidence="2" key="3">
    <citation type="submission" date="2025-05" db="UniProtKB">
        <authorList>
            <consortium name="EnsemblMetazoa"/>
        </authorList>
    </citation>
    <scope>IDENTIFICATION</scope>
</reference>
<dbReference type="EnsemblMetazoa" id="XM_017127300.1">
    <property type="protein sequence ID" value="XP_016982789.1"/>
    <property type="gene ID" value="LOC108047203"/>
</dbReference>
<sequence>MLGLVRGLKDSSCGLEPFIQGPCFELTILYSYMEDRNECVFWQGCLLNGNHFTTKEDCEAKCKA</sequence>
<evidence type="ECO:0000313" key="3">
    <source>
        <dbReference type="Proteomes" id="UP001652680"/>
    </source>
</evidence>
<reference evidence="4" key="2">
    <citation type="submission" date="2025-04" db="UniProtKB">
        <authorList>
            <consortium name="RefSeq"/>
        </authorList>
    </citation>
    <scope>IDENTIFICATION</scope>
</reference>
<protein>
    <submittedName>
        <fullName evidence="4">Kunitz-type serine protease inhibitor conotoxin Cal9.1b</fullName>
    </submittedName>
</protein>
<dbReference type="Pfam" id="PF00014">
    <property type="entry name" value="Kunitz_BPTI"/>
    <property type="match status" value="1"/>
</dbReference>
<keyword evidence="4" id="KW-0722">Serine protease inhibitor</keyword>
<dbReference type="Proteomes" id="UP001652680">
    <property type="component" value="Unassembled WGS sequence"/>
</dbReference>
<gene>
    <name evidence="4" type="primary">LOC108047203</name>
    <name evidence="2" type="synonym">108047203</name>
</gene>
<dbReference type="RefSeq" id="XP_016982789.1">
    <property type="nucleotide sequence ID" value="XM_017127300.1"/>
</dbReference>
<keyword evidence="4" id="KW-0646">Protease inhibitor</keyword>
<evidence type="ECO:0000313" key="2">
    <source>
        <dbReference type="EnsemblMetazoa" id="XP_016982789.1"/>
    </source>
</evidence>
<feature type="domain" description="BPTI/Kunitz inhibitor" evidence="1">
    <location>
        <begin position="11"/>
        <end position="63"/>
    </location>
</feature>
<evidence type="ECO:0000313" key="4">
    <source>
        <dbReference type="RefSeq" id="XP_016982789.1"/>
    </source>
</evidence>
<organism evidence="4">
    <name type="scientific">Drosophila rhopaloa</name>
    <name type="common">Fruit fly</name>
    <dbReference type="NCBI Taxonomy" id="1041015"/>
    <lineage>
        <taxon>Eukaryota</taxon>
        <taxon>Metazoa</taxon>
        <taxon>Ecdysozoa</taxon>
        <taxon>Arthropoda</taxon>
        <taxon>Hexapoda</taxon>
        <taxon>Insecta</taxon>
        <taxon>Pterygota</taxon>
        <taxon>Neoptera</taxon>
        <taxon>Endopterygota</taxon>
        <taxon>Diptera</taxon>
        <taxon>Brachycera</taxon>
        <taxon>Muscomorpha</taxon>
        <taxon>Ephydroidea</taxon>
        <taxon>Drosophilidae</taxon>
        <taxon>Drosophila</taxon>
        <taxon>Sophophora</taxon>
    </lineage>
</organism>
<dbReference type="GeneID" id="108047203"/>